<evidence type="ECO:0000313" key="2">
    <source>
        <dbReference type="EMBL" id="SEA43129.1"/>
    </source>
</evidence>
<feature type="signal peptide" evidence="1">
    <location>
        <begin position="1"/>
        <end position="20"/>
    </location>
</feature>
<dbReference type="AlphaFoldDB" id="A0A1H4B4U8"/>
<evidence type="ECO:0000313" key="3">
    <source>
        <dbReference type="Proteomes" id="UP000183040"/>
    </source>
</evidence>
<evidence type="ECO:0000256" key="1">
    <source>
        <dbReference type="SAM" id="SignalP"/>
    </source>
</evidence>
<evidence type="ECO:0008006" key="4">
    <source>
        <dbReference type="Google" id="ProtNLM"/>
    </source>
</evidence>
<proteinExistence type="predicted"/>
<sequence>MKITKLILAAYLLTSMAACDTDKNIAMYGEDSGAVRIEAAINTAFTRSNPGAREISRNNLMRVMKFS</sequence>
<dbReference type="Proteomes" id="UP000183040">
    <property type="component" value="Unassembled WGS sequence"/>
</dbReference>
<protein>
    <recommendedName>
        <fullName evidence="4">RagB/SusD family nutrient uptake outer membrane protein</fullName>
    </recommendedName>
</protein>
<feature type="chain" id="PRO_5010198112" description="RagB/SusD family nutrient uptake outer membrane protein" evidence="1">
    <location>
        <begin position="21"/>
        <end position="67"/>
    </location>
</feature>
<dbReference type="EMBL" id="FNRP01000006">
    <property type="protein sequence ID" value="SEA43129.1"/>
    <property type="molecule type" value="Genomic_DNA"/>
</dbReference>
<dbReference type="PROSITE" id="PS51257">
    <property type="entry name" value="PROKAR_LIPOPROTEIN"/>
    <property type="match status" value="1"/>
</dbReference>
<dbReference type="RefSeq" id="WP_256331580.1">
    <property type="nucleotide sequence ID" value="NZ_FNRP01000006.1"/>
</dbReference>
<name>A0A1H4B4U8_9BACE</name>
<gene>
    <name evidence="2" type="ORF">SAMN04487924_10661</name>
</gene>
<organism evidence="2 3">
    <name type="scientific">Bacteroides xylanisolvens</name>
    <dbReference type="NCBI Taxonomy" id="371601"/>
    <lineage>
        <taxon>Bacteria</taxon>
        <taxon>Pseudomonadati</taxon>
        <taxon>Bacteroidota</taxon>
        <taxon>Bacteroidia</taxon>
        <taxon>Bacteroidales</taxon>
        <taxon>Bacteroidaceae</taxon>
        <taxon>Bacteroides</taxon>
    </lineage>
</organism>
<accession>A0A1H4B4U8</accession>
<reference evidence="2 3" key="1">
    <citation type="submission" date="2016-10" db="EMBL/GenBank/DDBJ databases">
        <authorList>
            <person name="de Groot N.N."/>
        </authorList>
    </citation>
    <scope>NUCLEOTIDE SEQUENCE [LARGE SCALE GENOMIC DNA]</scope>
    <source>
        <strain evidence="2 3">NLAE-zl-G339</strain>
    </source>
</reference>
<keyword evidence="1" id="KW-0732">Signal</keyword>